<keyword evidence="12" id="KW-1185">Reference proteome</keyword>
<dbReference type="InterPro" id="IPR027417">
    <property type="entry name" value="P-loop_NTPase"/>
</dbReference>
<comment type="catalytic activity">
    <reaction evidence="6">
        <text>Couples ATP hydrolysis with the unwinding of duplex DNA by translocating in the 3'-5' direction.</text>
        <dbReference type="EC" id="5.6.2.4"/>
    </reaction>
</comment>
<dbReference type="Pfam" id="PF13361">
    <property type="entry name" value="UvrD_C"/>
    <property type="match status" value="1"/>
</dbReference>
<evidence type="ECO:0000256" key="2">
    <source>
        <dbReference type="ARBA" id="ARBA00022801"/>
    </source>
</evidence>
<organism evidence="11 12">
    <name type="scientific">Streptomyces oryzae</name>
    <dbReference type="NCBI Taxonomy" id="1434886"/>
    <lineage>
        <taxon>Bacteria</taxon>
        <taxon>Bacillati</taxon>
        <taxon>Actinomycetota</taxon>
        <taxon>Actinomycetes</taxon>
        <taxon>Kitasatosporales</taxon>
        <taxon>Streptomycetaceae</taxon>
        <taxon>Streptomyces</taxon>
    </lineage>
</organism>
<dbReference type="RefSeq" id="WP_209238499.1">
    <property type="nucleotide sequence ID" value="NZ_JADKMA010000022.1"/>
</dbReference>
<dbReference type="InterPro" id="IPR014016">
    <property type="entry name" value="UvrD-like_ATP-bd"/>
</dbReference>
<feature type="domain" description="UvrD-like helicase ATP-binding" evidence="10">
    <location>
        <begin position="9"/>
        <end position="275"/>
    </location>
</feature>
<dbReference type="PANTHER" id="PTHR11070:SF66">
    <property type="entry name" value="UVRD-LIKE HELICASE C-TERMINAL DOMAIN-CONTAINING PROTEIN"/>
    <property type="match status" value="1"/>
</dbReference>
<dbReference type="EC" id="5.6.2.4" evidence="7"/>
<keyword evidence="5" id="KW-0413">Isomerase</keyword>
<reference evidence="11 12" key="1">
    <citation type="submission" date="2020-11" db="EMBL/GenBank/DDBJ databases">
        <title>Streptomyces spirodelae sp. nov., isolated from duckweed.</title>
        <authorList>
            <person name="Saimee Y."/>
            <person name="Duangmal K."/>
        </authorList>
    </citation>
    <scope>NUCLEOTIDE SEQUENCE [LARGE SCALE GENOMIC DNA]</scope>
    <source>
        <strain evidence="11 12">S16-07</strain>
    </source>
</reference>
<evidence type="ECO:0000256" key="7">
    <source>
        <dbReference type="ARBA" id="ARBA00034808"/>
    </source>
</evidence>
<dbReference type="PANTHER" id="PTHR11070">
    <property type="entry name" value="UVRD / RECB / PCRA DNA HELICASE FAMILY MEMBER"/>
    <property type="match status" value="1"/>
</dbReference>
<name>A0ABS3X7S4_9ACTN</name>
<evidence type="ECO:0000256" key="3">
    <source>
        <dbReference type="ARBA" id="ARBA00022806"/>
    </source>
</evidence>
<evidence type="ECO:0000256" key="8">
    <source>
        <dbReference type="ARBA" id="ARBA00048988"/>
    </source>
</evidence>
<dbReference type="InterPro" id="IPR014017">
    <property type="entry name" value="DNA_helicase_UvrD-like_C"/>
</dbReference>
<comment type="catalytic activity">
    <reaction evidence="8">
        <text>ATP + H2O = ADP + phosphate + H(+)</text>
        <dbReference type="Rhea" id="RHEA:13065"/>
        <dbReference type="ChEBI" id="CHEBI:15377"/>
        <dbReference type="ChEBI" id="CHEBI:15378"/>
        <dbReference type="ChEBI" id="CHEBI:30616"/>
        <dbReference type="ChEBI" id="CHEBI:43474"/>
        <dbReference type="ChEBI" id="CHEBI:456216"/>
        <dbReference type="EC" id="5.6.2.4"/>
    </reaction>
</comment>
<evidence type="ECO:0000256" key="5">
    <source>
        <dbReference type="ARBA" id="ARBA00023235"/>
    </source>
</evidence>
<dbReference type="PROSITE" id="PS51198">
    <property type="entry name" value="UVRD_HELICASE_ATP_BIND"/>
    <property type="match status" value="1"/>
</dbReference>
<feature type="binding site" evidence="9">
    <location>
        <begin position="30"/>
        <end position="37"/>
    </location>
    <ligand>
        <name>ATP</name>
        <dbReference type="ChEBI" id="CHEBI:30616"/>
    </ligand>
</feature>
<evidence type="ECO:0000256" key="6">
    <source>
        <dbReference type="ARBA" id="ARBA00034617"/>
    </source>
</evidence>
<keyword evidence="1 9" id="KW-0547">Nucleotide-binding</keyword>
<keyword evidence="2 9" id="KW-0378">Hydrolase</keyword>
<protein>
    <recommendedName>
        <fullName evidence="7">DNA 3'-5' helicase</fullName>
        <ecNumber evidence="7">5.6.2.4</ecNumber>
    </recommendedName>
</protein>
<evidence type="ECO:0000313" key="11">
    <source>
        <dbReference type="EMBL" id="MBO8191410.1"/>
    </source>
</evidence>
<dbReference type="InterPro" id="IPR000212">
    <property type="entry name" value="DNA_helicase_UvrD/REP"/>
</dbReference>
<evidence type="ECO:0000259" key="10">
    <source>
        <dbReference type="PROSITE" id="PS51198"/>
    </source>
</evidence>
<dbReference type="EMBL" id="JADKMA010000022">
    <property type="protein sequence ID" value="MBO8191410.1"/>
    <property type="molecule type" value="Genomic_DNA"/>
</dbReference>
<evidence type="ECO:0000256" key="1">
    <source>
        <dbReference type="ARBA" id="ARBA00022741"/>
    </source>
</evidence>
<sequence>MGTRNDIAGGLTGEQLVAAGTPHRRVYIRAAPGSGKTAVAAQRFGIQRFHGGDQRAVLAVSFTRSATAELRDRVLRQWGPDVLAWPHRIVTLDTVVCDLLVYLLDTGHICWPSGHRSLTVIDSWPVQLPTKWSRMEPAVALGGNQVVVQTLRRSTQANRPSRQDVAAALAEGFCTHQDARTLLEAALALQGARDAVLACLANTAGALIVDEIFDANAFDLSLVRLAVDAGLAVTVVGDPWQALYGFRGARPDLVPELVRDTQFVQRPLRRSFRWTTDGQKRLADELRAGHGVILPRGQAGDVDVVLSLQWKTLWSSGPHVLPLAYGSAKGQVHEAACTLLLSEVTKQKFGVDATFQKEALITLGIDAEALERLRPNLQQLITDLAGTAGIAGIWSDLNEVVGAETRRRLPKKRNHHHTARLENLRVLLHADGNRLIPALTAHQAKGREWNNVGVLLTNSERETLAAGLVQTREDHRTLYVALTRAKQATRRIADSGSISGEIEAT</sequence>
<evidence type="ECO:0000256" key="9">
    <source>
        <dbReference type="PROSITE-ProRule" id="PRU00560"/>
    </source>
</evidence>
<keyword evidence="3 9" id="KW-0347">Helicase</keyword>
<proteinExistence type="predicted"/>
<gene>
    <name evidence="11" type="ORF">ITI46_06860</name>
</gene>
<dbReference type="SUPFAM" id="SSF52540">
    <property type="entry name" value="P-loop containing nucleoside triphosphate hydrolases"/>
    <property type="match status" value="1"/>
</dbReference>
<accession>A0ABS3X7S4</accession>
<evidence type="ECO:0000256" key="4">
    <source>
        <dbReference type="ARBA" id="ARBA00022840"/>
    </source>
</evidence>
<dbReference type="Proteomes" id="UP001519064">
    <property type="component" value="Unassembled WGS sequence"/>
</dbReference>
<keyword evidence="4 9" id="KW-0067">ATP-binding</keyword>
<dbReference type="Pfam" id="PF13245">
    <property type="entry name" value="AAA_19"/>
    <property type="match status" value="1"/>
</dbReference>
<evidence type="ECO:0000313" key="12">
    <source>
        <dbReference type="Proteomes" id="UP001519064"/>
    </source>
</evidence>
<comment type="caution">
    <text evidence="11">The sequence shown here is derived from an EMBL/GenBank/DDBJ whole genome shotgun (WGS) entry which is preliminary data.</text>
</comment>
<dbReference type="Gene3D" id="3.40.50.300">
    <property type="entry name" value="P-loop containing nucleotide triphosphate hydrolases"/>
    <property type="match status" value="3"/>
</dbReference>